<name>A0ABP8NYM0_9NOCA</name>
<dbReference type="PANTHER" id="PTHR11795">
    <property type="entry name" value="BRANCHED-CHAIN AMINO ACID TRANSPORT SYSTEM PERMEASE PROTEIN LIVH"/>
    <property type="match status" value="1"/>
</dbReference>
<evidence type="ECO:0000256" key="2">
    <source>
        <dbReference type="ARBA" id="ARBA00022448"/>
    </source>
</evidence>
<evidence type="ECO:0000256" key="10">
    <source>
        <dbReference type="SAM" id="Phobius"/>
    </source>
</evidence>
<dbReference type="CDD" id="cd06582">
    <property type="entry name" value="TM_PBP1_LivH_like"/>
    <property type="match status" value="1"/>
</dbReference>
<keyword evidence="4 10" id="KW-0812">Transmembrane</keyword>
<feature type="transmembrane region" description="Helical" evidence="10">
    <location>
        <begin position="242"/>
        <end position="259"/>
    </location>
</feature>
<feature type="transmembrane region" description="Helical" evidence="10">
    <location>
        <begin position="271"/>
        <end position="287"/>
    </location>
</feature>
<feature type="transmembrane region" description="Helical" evidence="10">
    <location>
        <begin position="143"/>
        <end position="160"/>
    </location>
</feature>
<dbReference type="InterPro" id="IPR043428">
    <property type="entry name" value="LivM-like"/>
</dbReference>
<feature type="transmembrane region" description="Helical" evidence="10">
    <location>
        <begin position="401"/>
        <end position="422"/>
    </location>
</feature>
<feature type="transmembrane region" description="Helical" evidence="10">
    <location>
        <begin position="31"/>
        <end position="49"/>
    </location>
</feature>
<dbReference type="RefSeq" id="WP_345342840.1">
    <property type="nucleotide sequence ID" value="NZ_BAABFB010000024.1"/>
</dbReference>
<feature type="transmembrane region" description="Helical" evidence="10">
    <location>
        <begin position="576"/>
        <end position="595"/>
    </location>
</feature>
<comment type="similarity">
    <text evidence="8">Belongs to the binding-protein-dependent transport system permease family. LivHM subfamily.</text>
</comment>
<evidence type="ECO:0000256" key="9">
    <source>
        <dbReference type="SAM" id="MobiDB-lite"/>
    </source>
</evidence>
<keyword evidence="2" id="KW-0813">Transport</keyword>
<evidence type="ECO:0000256" key="8">
    <source>
        <dbReference type="ARBA" id="ARBA00037998"/>
    </source>
</evidence>
<feature type="transmembrane region" description="Helical" evidence="10">
    <location>
        <begin position="516"/>
        <end position="544"/>
    </location>
</feature>
<feature type="transmembrane region" description="Helical" evidence="10">
    <location>
        <begin position="188"/>
        <end position="210"/>
    </location>
</feature>
<comment type="caution">
    <text evidence="11">The sequence shown here is derived from an EMBL/GenBank/DDBJ whole genome shotgun (WGS) entry which is preliminary data.</text>
</comment>
<evidence type="ECO:0000313" key="12">
    <source>
        <dbReference type="Proteomes" id="UP001501183"/>
    </source>
</evidence>
<keyword evidence="7 10" id="KW-0472">Membrane</keyword>
<feature type="transmembrane region" description="Helical" evidence="10">
    <location>
        <begin position="607"/>
        <end position="626"/>
    </location>
</feature>
<evidence type="ECO:0000256" key="7">
    <source>
        <dbReference type="ARBA" id="ARBA00023136"/>
    </source>
</evidence>
<feature type="transmembrane region" description="Helical" evidence="10">
    <location>
        <begin position="476"/>
        <end position="495"/>
    </location>
</feature>
<evidence type="ECO:0000256" key="4">
    <source>
        <dbReference type="ARBA" id="ARBA00022692"/>
    </source>
</evidence>
<evidence type="ECO:0000313" key="11">
    <source>
        <dbReference type="EMBL" id="GAA4475030.1"/>
    </source>
</evidence>
<feature type="region of interest" description="Disordered" evidence="9">
    <location>
        <begin position="642"/>
        <end position="663"/>
    </location>
</feature>
<keyword evidence="5" id="KW-0029">Amino-acid transport</keyword>
<feature type="transmembrane region" description="Helical" evidence="10">
    <location>
        <begin position="216"/>
        <end position="235"/>
    </location>
</feature>
<evidence type="ECO:0008006" key="13">
    <source>
        <dbReference type="Google" id="ProtNLM"/>
    </source>
</evidence>
<feature type="transmembrane region" description="Helical" evidence="10">
    <location>
        <begin position="328"/>
        <end position="344"/>
    </location>
</feature>
<reference evidence="12" key="1">
    <citation type="journal article" date="2019" name="Int. J. Syst. Evol. Microbiol.">
        <title>The Global Catalogue of Microorganisms (GCM) 10K type strain sequencing project: providing services to taxonomists for standard genome sequencing and annotation.</title>
        <authorList>
            <consortium name="The Broad Institute Genomics Platform"/>
            <consortium name="The Broad Institute Genome Sequencing Center for Infectious Disease"/>
            <person name="Wu L."/>
            <person name="Ma J."/>
        </authorList>
    </citation>
    <scope>NUCLEOTIDE SEQUENCE [LARGE SCALE GENOMIC DNA]</scope>
    <source>
        <strain evidence="12">JCM 32206</strain>
    </source>
</reference>
<feature type="transmembrane region" description="Helical" evidence="10">
    <location>
        <begin position="376"/>
        <end position="395"/>
    </location>
</feature>
<feature type="transmembrane region" description="Helical" evidence="10">
    <location>
        <begin position="6"/>
        <end position="24"/>
    </location>
</feature>
<evidence type="ECO:0000256" key="5">
    <source>
        <dbReference type="ARBA" id="ARBA00022970"/>
    </source>
</evidence>
<comment type="subcellular location">
    <subcellularLocation>
        <location evidence="1">Cell membrane</location>
        <topology evidence="1">Multi-pass membrane protein</topology>
    </subcellularLocation>
</comment>
<feature type="transmembrane region" description="Helical" evidence="10">
    <location>
        <begin position="94"/>
        <end position="113"/>
    </location>
</feature>
<feature type="transmembrane region" description="Helical" evidence="10">
    <location>
        <begin position="550"/>
        <end position="569"/>
    </location>
</feature>
<evidence type="ECO:0000256" key="3">
    <source>
        <dbReference type="ARBA" id="ARBA00022475"/>
    </source>
</evidence>
<organism evidence="11 12">
    <name type="scientific">Rhodococcus olei</name>
    <dbReference type="NCBI Taxonomy" id="2161675"/>
    <lineage>
        <taxon>Bacteria</taxon>
        <taxon>Bacillati</taxon>
        <taxon>Actinomycetota</taxon>
        <taxon>Actinomycetes</taxon>
        <taxon>Mycobacteriales</taxon>
        <taxon>Nocardiaceae</taxon>
        <taxon>Rhodococcus</taxon>
    </lineage>
</organism>
<keyword evidence="3" id="KW-1003">Cell membrane</keyword>
<feature type="transmembrane region" description="Helical" evidence="10">
    <location>
        <begin position="429"/>
        <end position="449"/>
    </location>
</feature>
<gene>
    <name evidence="11" type="ORF">GCM10023094_11730</name>
</gene>
<dbReference type="CDD" id="cd06581">
    <property type="entry name" value="TM_PBP1_LivM_like"/>
    <property type="match status" value="1"/>
</dbReference>
<dbReference type="InterPro" id="IPR001851">
    <property type="entry name" value="ABC_transp_permease"/>
</dbReference>
<dbReference type="InterPro" id="IPR052157">
    <property type="entry name" value="BCAA_transport_permease"/>
</dbReference>
<dbReference type="Pfam" id="PF02653">
    <property type="entry name" value="BPD_transp_2"/>
    <property type="match status" value="2"/>
</dbReference>
<keyword evidence="6 10" id="KW-1133">Transmembrane helix</keyword>
<evidence type="ECO:0000256" key="6">
    <source>
        <dbReference type="ARBA" id="ARBA00022989"/>
    </source>
</evidence>
<dbReference type="Proteomes" id="UP001501183">
    <property type="component" value="Unassembled WGS sequence"/>
</dbReference>
<dbReference type="PANTHER" id="PTHR11795:SF451">
    <property type="entry name" value="ABC TRANSPORTER PERMEASE PROTEIN"/>
    <property type="match status" value="1"/>
</dbReference>
<dbReference type="EMBL" id="BAABFB010000024">
    <property type="protein sequence ID" value="GAA4475030.1"/>
    <property type="molecule type" value="Genomic_DNA"/>
</dbReference>
<accession>A0ABP8NYM0</accession>
<evidence type="ECO:0000256" key="1">
    <source>
        <dbReference type="ARBA" id="ARBA00004651"/>
    </source>
</evidence>
<feature type="transmembrane region" description="Helical" evidence="10">
    <location>
        <begin position="61"/>
        <end position="82"/>
    </location>
</feature>
<keyword evidence="12" id="KW-1185">Reference proteome</keyword>
<feature type="transmembrane region" description="Helical" evidence="10">
    <location>
        <begin position="350"/>
        <end position="369"/>
    </location>
</feature>
<proteinExistence type="inferred from homology"/>
<sequence length="675" mass="70993">MIGYVVAGLVTGGIYAISAIAMVTTYNASRVFNFGQAGIAFFIAYIYYWLTTTVGVAPVPAAVLCVVVVGPVLGVTLWALLLDRLGRASQRVRVAGTIGLQLALTALTILIFGRQEVLSVPNLLGEPTTVTTVAGVRISNDQLLVMGSAVVVAVAASFVLQRTNIGLVTRGAVDSRLMTSLTGTNPGLVTAATWAVGSSIAGLAGILLASQVSLDSVSISAMVVTSYAAVVVGKLTNLWRAFFGALVIGVLQSVLLPVVPSDGLLSTALRPSVPFVMLACALIVYSWRGEMRSDGRHAESASAQSAIEQKEAHLATLMRGAAGRWDRRVGWAVLVVIIVGYPMLATPTWIGFVALGLTYSLAFLSYRLVTGELGVISLGQIAFAGIGAIATGQFMLNGWSFWPSAGMGMIIAAAAGTVLGVVCLKLSDLYAAIATFAFVMLVAEVVYTMPRFNNFDSGVFVDRPVLFGYYFGSDESFYVLMVGLLAVVMWCLARLRRSTAGLAFSTMLASRVRAETLGISTFGARVAAYAAGAALASLGGAMIASYQMVALPKAFLPVVGLTWFAAAIAQGARSMGGLVFAGILLAVMPQVFELFLPRSLAEMPPLLFGLLAILLVSRPAGINVHLRGSMREIAVKIERSRARGDSSGTDHYDTAPAARENRYPVDVEDKQGDLV</sequence>
<protein>
    <recommendedName>
        <fullName evidence="13">Branched-chain amino acid transport system permease protein</fullName>
    </recommendedName>
</protein>